<evidence type="ECO:0000313" key="3">
    <source>
        <dbReference type="EMBL" id="MDF9278848.1"/>
    </source>
</evidence>
<keyword evidence="2" id="KW-0812">Transmembrane</keyword>
<dbReference type="Proteomes" id="UP001220456">
    <property type="component" value="Unassembled WGS sequence"/>
</dbReference>
<feature type="transmembrane region" description="Helical" evidence="2">
    <location>
        <begin position="7"/>
        <end position="25"/>
    </location>
</feature>
<feature type="region of interest" description="Disordered" evidence="1">
    <location>
        <begin position="122"/>
        <end position="150"/>
    </location>
</feature>
<keyword evidence="2" id="KW-1133">Transmembrane helix</keyword>
<gene>
    <name evidence="3" type="ORF">P4U43_13740</name>
</gene>
<proteinExistence type="predicted"/>
<keyword evidence="2" id="KW-0472">Membrane</keyword>
<reference evidence="3 4" key="1">
    <citation type="journal article" date="2023" name="Int. J. Syst. Evol. Microbiol.">
        <title>Arthrobacter vasquezii sp. nov., isolated from a soil sample from Union Glacier, Antarctica.</title>
        <authorList>
            <person name="Valenzuela-Ibaceta F."/>
            <person name="Carrasco V."/>
            <person name="Lagos-Moraga S."/>
            <person name="Dietz-Vargas C."/>
            <person name="Navarro C.A."/>
            <person name="Perez-Donoso J.M."/>
        </authorList>
    </citation>
    <scope>NUCLEOTIDE SEQUENCE [LARGE SCALE GENOMIC DNA]</scope>
    <source>
        <strain evidence="3 4">EH-1B-1</strain>
    </source>
</reference>
<dbReference type="RefSeq" id="WP_277359230.1">
    <property type="nucleotide sequence ID" value="NZ_JAROKN010000045.1"/>
</dbReference>
<feature type="region of interest" description="Disordered" evidence="1">
    <location>
        <begin position="216"/>
        <end position="244"/>
    </location>
</feature>
<organism evidence="3 4">
    <name type="scientific">Arthrobacter vasquezii</name>
    <dbReference type="NCBI Taxonomy" id="2977629"/>
    <lineage>
        <taxon>Bacteria</taxon>
        <taxon>Bacillati</taxon>
        <taxon>Actinomycetota</taxon>
        <taxon>Actinomycetes</taxon>
        <taxon>Micrococcales</taxon>
        <taxon>Micrococcaceae</taxon>
        <taxon>Arthrobacter</taxon>
    </lineage>
</organism>
<comment type="caution">
    <text evidence="3">The sequence shown here is derived from an EMBL/GenBank/DDBJ whole genome shotgun (WGS) entry which is preliminary data.</text>
</comment>
<keyword evidence="4" id="KW-1185">Reference proteome</keyword>
<feature type="transmembrane region" description="Helical" evidence="2">
    <location>
        <begin position="89"/>
        <end position="109"/>
    </location>
</feature>
<feature type="transmembrane region" description="Helical" evidence="2">
    <location>
        <begin position="62"/>
        <end position="83"/>
    </location>
</feature>
<dbReference type="EMBL" id="JAROKN010000045">
    <property type="protein sequence ID" value="MDF9278848.1"/>
    <property type="molecule type" value="Genomic_DNA"/>
</dbReference>
<evidence type="ECO:0000256" key="2">
    <source>
        <dbReference type="SAM" id="Phobius"/>
    </source>
</evidence>
<sequence>MKTYRRLWMTGWLFTAIIGTGISTISLPWLGLILLALFGSAAGALALMLRRHYGHRTGNSESAGSVAAVATHAGIGTLAMLGIAGLSTLLGSFTLLLLVIMAVTSPWALRRIHHATWSTDLSTGVPASPAPDREHHSSVHTGRPGAKSMPVSESVHELSDAGLCRAWRSTYLPVREARDAATLGQLALFRGACLDEIERRNPTAFKAWVDAGARASGDPARFLTTSGNEGREPDGSNGSHTGNP</sequence>
<name>A0ABT6CYA0_9MICC</name>
<protein>
    <submittedName>
        <fullName evidence="3">Uncharacterized protein</fullName>
    </submittedName>
</protein>
<evidence type="ECO:0000256" key="1">
    <source>
        <dbReference type="SAM" id="MobiDB-lite"/>
    </source>
</evidence>
<feature type="transmembrane region" description="Helical" evidence="2">
    <location>
        <begin position="31"/>
        <end position="50"/>
    </location>
</feature>
<evidence type="ECO:0000313" key="4">
    <source>
        <dbReference type="Proteomes" id="UP001220456"/>
    </source>
</evidence>
<accession>A0ABT6CYA0</accession>